<reference evidence="10 11" key="1">
    <citation type="journal article" date="2011" name="Mol. Biol. Evol.">
        <title>Unity in variety--the pan-genome of the Chlamydiae.</title>
        <authorList>
            <person name="Collingro A."/>
            <person name="Tischler P."/>
            <person name="Weinmaier T."/>
            <person name="Penz T."/>
            <person name="Heinz E."/>
            <person name="Brunham R.C."/>
            <person name="Read T.D."/>
            <person name="Bavoil P.M."/>
            <person name="Sachse K."/>
            <person name="Kahane S."/>
            <person name="Friedman M.G."/>
            <person name="Rattei T."/>
            <person name="Myers G.S."/>
            <person name="Horn M."/>
        </authorList>
    </citation>
    <scope>NUCLEOTIDE SEQUENCE [LARGE SCALE GENOMIC DNA]</scope>
    <source>
        <strain evidence="11">ATCC VR-1471 / Z</strain>
    </source>
</reference>
<dbReference type="GO" id="GO:0005829">
    <property type="term" value="C:cytosol"/>
    <property type="evidence" value="ECO:0007669"/>
    <property type="project" value="TreeGrafter"/>
</dbReference>
<dbReference type="PANTHER" id="PTHR33398:SF1">
    <property type="entry name" value="SMALL RIBOSOMAL SUBUNIT PROTEIN BS20C"/>
    <property type="match status" value="1"/>
</dbReference>
<dbReference type="GO" id="GO:0070181">
    <property type="term" value="F:small ribosomal subunit rRNA binding"/>
    <property type="evidence" value="ECO:0007669"/>
    <property type="project" value="TreeGrafter"/>
</dbReference>
<keyword evidence="6 8" id="KW-0687">Ribonucleoprotein</keyword>
<dbReference type="AlphaFoldDB" id="F8L4H7"/>
<protein>
    <recommendedName>
        <fullName evidence="7 8">Small ribosomal subunit protein bS20</fullName>
    </recommendedName>
</protein>
<dbReference type="HAMAP" id="MF_00500">
    <property type="entry name" value="Ribosomal_bS20"/>
    <property type="match status" value="1"/>
</dbReference>
<dbReference type="KEGG" id="sng:SNE_A23510"/>
<evidence type="ECO:0000256" key="7">
    <source>
        <dbReference type="ARBA" id="ARBA00035136"/>
    </source>
</evidence>
<organism evidence="10 11">
    <name type="scientific">Simkania negevensis (strain ATCC VR-1471 / DSM 27360 / Z)</name>
    <dbReference type="NCBI Taxonomy" id="331113"/>
    <lineage>
        <taxon>Bacteria</taxon>
        <taxon>Pseudomonadati</taxon>
        <taxon>Chlamydiota</taxon>
        <taxon>Chlamydiia</taxon>
        <taxon>Parachlamydiales</taxon>
        <taxon>Simkaniaceae</taxon>
        <taxon>Simkania</taxon>
    </lineage>
</organism>
<dbReference type="OrthoDB" id="21589at2"/>
<gene>
    <name evidence="8 10" type="primary">rpsT</name>
    <name evidence="10" type="ordered locus">SNE_A23510</name>
</gene>
<dbReference type="InterPro" id="IPR036510">
    <property type="entry name" value="Ribosomal_bS20_sf"/>
</dbReference>
<dbReference type="EMBL" id="FR872582">
    <property type="protein sequence ID" value="CCB90228.1"/>
    <property type="molecule type" value="Genomic_DNA"/>
</dbReference>
<dbReference type="InterPro" id="IPR002583">
    <property type="entry name" value="Ribosomal_bS20"/>
</dbReference>
<dbReference type="SUPFAM" id="SSF46992">
    <property type="entry name" value="Ribosomal protein S20"/>
    <property type="match status" value="1"/>
</dbReference>
<dbReference type="RefSeq" id="WP_013944693.1">
    <property type="nucleotide sequence ID" value="NC_015713.1"/>
</dbReference>
<keyword evidence="4 8" id="KW-0694">RNA-binding</keyword>
<dbReference type="GO" id="GO:0015935">
    <property type="term" value="C:small ribosomal subunit"/>
    <property type="evidence" value="ECO:0007669"/>
    <property type="project" value="TreeGrafter"/>
</dbReference>
<evidence type="ECO:0000256" key="5">
    <source>
        <dbReference type="ARBA" id="ARBA00022980"/>
    </source>
</evidence>
<feature type="region of interest" description="Disordered" evidence="9">
    <location>
        <begin position="1"/>
        <end position="24"/>
    </location>
</feature>
<dbReference type="Proteomes" id="UP000000496">
    <property type="component" value="Chromosome gsn.131"/>
</dbReference>
<evidence type="ECO:0000256" key="9">
    <source>
        <dbReference type="SAM" id="MobiDB-lite"/>
    </source>
</evidence>
<evidence type="ECO:0000256" key="8">
    <source>
        <dbReference type="HAMAP-Rule" id="MF_00500"/>
    </source>
</evidence>
<dbReference type="NCBIfam" id="TIGR00029">
    <property type="entry name" value="S20"/>
    <property type="match status" value="1"/>
</dbReference>
<evidence type="ECO:0000256" key="1">
    <source>
        <dbReference type="ARBA" id="ARBA00003134"/>
    </source>
</evidence>
<keyword evidence="11" id="KW-1185">Reference proteome</keyword>
<dbReference type="Pfam" id="PF01649">
    <property type="entry name" value="Ribosomal_S20p"/>
    <property type="match status" value="1"/>
</dbReference>
<dbReference type="STRING" id="331113.SNE_A23510"/>
<keyword evidence="5 8" id="KW-0689">Ribosomal protein</keyword>
<evidence type="ECO:0000313" key="11">
    <source>
        <dbReference type="Proteomes" id="UP000000496"/>
    </source>
</evidence>
<evidence type="ECO:0000256" key="2">
    <source>
        <dbReference type="ARBA" id="ARBA00007634"/>
    </source>
</evidence>
<accession>F8L4H7</accession>
<evidence type="ECO:0000313" key="10">
    <source>
        <dbReference type="EMBL" id="CCB90228.1"/>
    </source>
</evidence>
<dbReference type="PANTHER" id="PTHR33398">
    <property type="entry name" value="30S RIBOSOMAL PROTEIN S20"/>
    <property type="match status" value="1"/>
</dbReference>
<dbReference type="GO" id="GO:0003735">
    <property type="term" value="F:structural constituent of ribosome"/>
    <property type="evidence" value="ECO:0007669"/>
    <property type="project" value="InterPro"/>
</dbReference>
<dbReference type="GO" id="GO:0006412">
    <property type="term" value="P:translation"/>
    <property type="evidence" value="ECO:0007669"/>
    <property type="project" value="UniProtKB-UniRule"/>
</dbReference>
<dbReference type="eggNOG" id="COG0268">
    <property type="taxonomic scope" value="Bacteria"/>
</dbReference>
<keyword evidence="3 8" id="KW-0699">rRNA-binding</keyword>
<evidence type="ECO:0000256" key="3">
    <source>
        <dbReference type="ARBA" id="ARBA00022730"/>
    </source>
</evidence>
<dbReference type="HOGENOM" id="CLU_160655_2_0_0"/>
<evidence type="ECO:0000256" key="6">
    <source>
        <dbReference type="ARBA" id="ARBA00023274"/>
    </source>
</evidence>
<sequence>MAEAEKEAKKKKTPTAQKRIIQDTKKRAISRSFKSKVRTAINAFEKALSAGEKEMMQSALNTVYSLMDKGVKKGIYKQNKAARVKSQVSSLQQKSA</sequence>
<comment type="function">
    <text evidence="1 8">Binds directly to 16S ribosomal RNA.</text>
</comment>
<proteinExistence type="inferred from homology"/>
<dbReference type="Gene3D" id="1.20.58.110">
    <property type="entry name" value="Ribosomal protein S20"/>
    <property type="match status" value="1"/>
</dbReference>
<comment type="similarity">
    <text evidence="2 8">Belongs to the bacterial ribosomal protein bS20 family.</text>
</comment>
<evidence type="ECO:0000256" key="4">
    <source>
        <dbReference type="ARBA" id="ARBA00022884"/>
    </source>
</evidence>
<name>F8L4H7_SIMNZ</name>